<organism evidence="2 3">
    <name type="scientific">Guyanagaster necrorhizus</name>
    <dbReference type="NCBI Taxonomy" id="856835"/>
    <lineage>
        <taxon>Eukaryota</taxon>
        <taxon>Fungi</taxon>
        <taxon>Dikarya</taxon>
        <taxon>Basidiomycota</taxon>
        <taxon>Agaricomycotina</taxon>
        <taxon>Agaricomycetes</taxon>
        <taxon>Agaricomycetidae</taxon>
        <taxon>Agaricales</taxon>
        <taxon>Marasmiineae</taxon>
        <taxon>Physalacriaceae</taxon>
        <taxon>Guyanagaster</taxon>
    </lineage>
</organism>
<evidence type="ECO:0000256" key="1">
    <source>
        <dbReference type="SAM" id="MobiDB-lite"/>
    </source>
</evidence>
<feature type="region of interest" description="Disordered" evidence="1">
    <location>
        <begin position="195"/>
        <end position="226"/>
    </location>
</feature>
<feature type="compositionally biased region" description="Basic residues" evidence="1">
    <location>
        <begin position="217"/>
        <end position="226"/>
    </location>
</feature>
<gene>
    <name evidence="2" type="ORF">BT62DRAFT_450452</name>
</gene>
<feature type="region of interest" description="Disordered" evidence="1">
    <location>
        <begin position="83"/>
        <end position="118"/>
    </location>
</feature>
<dbReference type="OrthoDB" id="2999947at2759"/>
<accession>A0A9P8APU1</accession>
<dbReference type="RefSeq" id="XP_043035707.1">
    <property type="nucleotide sequence ID" value="XM_043180941.1"/>
</dbReference>
<evidence type="ECO:0000313" key="3">
    <source>
        <dbReference type="Proteomes" id="UP000812287"/>
    </source>
</evidence>
<dbReference type="EMBL" id="MU250553">
    <property type="protein sequence ID" value="KAG7442207.1"/>
    <property type="molecule type" value="Genomic_DNA"/>
</dbReference>
<evidence type="ECO:0000313" key="2">
    <source>
        <dbReference type="EMBL" id="KAG7442207.1"/>
    </source>
</evidence>
<keyword evidence="3" id="KW-1185">Reference proteome</keyword>
<sequence length="226" mass="24807">MSISKLDFAEPTDKTLISDYVAAHNIPHTVAFHRGTFDSYNLPAITKRLFPATSNPVPIPLLANHVWVAQLNGNWRLERYSTAETFPDPPEGDVEENDSVPTLDYYPPDGLPVNSSVDLPDEARKLEDGRSEVHGALAELRTAVSKAALLYTQASLALEGERAKTASLMTFVTSICEKAYTEKIMRIMNLVDTNDDASDQESGGESGGNIKSSSNFTHKKIQPSPW</sequence>
<name>A0A9P8APU1_9AGAR</name>
<protein>
    <submittedName>
        <fullName evidence="2">Uncharacterized protein</fullName>
    </submittedName>
</protein>
<dbReference type="GeneID" id="66103237"/>
<proteinExistence type="predicted"/>
<dbReference type="AlphaFoldDB" id="A0A9P8APU1"/>
<reference evidence="2" key="1">
    <citation type="submission" date="2020-11" db="EMBL/GenBank/DDBJ databases">
        <title>Adaptations for nitrogen fixation in a non-lichenized fungal sporocarp promotes dispersal by wood-feeding termites.</title>
        <authorList>
            <consortium name="DOE Joint Genome Institute"/>
            <person name="Koch R.A."/>
            <person name="Yoon G."/>
            <person name="Arayal U."/>
            <person name="Lail K."/>
            <person name="Amirebrahimi M."/>
            <person name="Labutti K."/>
            <person name="Lipzen A."/>
            <person name="Riley R."/>
            <person name="Barry K."/>
            <person name="Henrissat B."/>
            <person name="Grigoriev I.V."/>
            <person name="Herr J.R."/>
            <person name="Aime M.C."/>
        </authorList>
    </citation>
    <scope>NUCLEOTIDE SEQUENCE</scope>
    <source>
        <strain evidence="2">MCA 3950</strain>
    </source>
</reference>
<comment type="caution">
    <text evidence="2">The sequence shown here is derived from an EMBL/GenBank/DDBJ whole genome shotgun (WGS) entry which is preliminary data.</text>
</comment>
<dbReference type="Proteomes" id="UP000812287">
    <property type="component" value="Unassembled WGS sequence"/>
</dbReference>